<dbReference type="PANTHER" id="PTHR18964">
    <property type="entry name" value="ROK (REPRESSOR, ORF, KINASE) FAMILY"/>
    <property type="match status" value="1"/>
</dbReference>
<name>B5YAB7_DICT6</name>
<organism evidence="2 3">
    <name type="scientific">Dictyoglomus thermophilum (strain ATCC 35947 / DSM 3960 / H-6-12)</name>
    <dbReference type="NCBI Taxonomy" id="309799"/>
    <lineage>
        <taxon>Bacteria</taxon>
        <taxon>Pseudomonadati</taxon>
        <taxon>Dictyoglomota</taxon>
        <taxon>Dictyoglomia</taxon>
        <taxon>Dictyoglomales</taxon>
        <taxon>Dictyoglomaceae</taxon>
        <taxon>Dictyoglomus</taxon>
    </lineage>
</organism>
<sequence length="375" mass="42532">MREGRKPEYIGLYNKNLVLEILIKTGPKSRAELARISKLTKTAISEIVDELIEKNILVEIGKVETSRGRRPTKLTINPDLKILAIDLSGLEGRSGIVDASGKVEEDFYYPIKRKEDLFELIDPLLKKYKNIIAISISVPGIINKYNGEVILSVGLNWRNFLLKEFLKERYPNLPIYIEKDTNSGLLSELWFGEGKKFNILFYLLFEKGIGLGIYYNGNIIEGFNNIEGEIGHTIVNGDIAEICWCGNKGCLETIASFPKIQEKFSDFKLLEESLKSYNQGDKDPFLEEIFRYLGISLANAVHIIAPEAICVAGNRGMTRNILNLFTEILKKEVDKYIFEYLKDKIYFYASPLGNDGLLIGAGILGFTNYFRELVK</sequence>
<dbReference type="HOGENOM" id="CLU_036604_13_1_0"/>
<protein>
    <submittedName>
        <fullName evidence="2">Xylose repressor</fullName>
    </submittedName>
</protein>
<dbReference type="Gene3D" id="1.10.10.10">
    <property type="entry name" value="Winged helix-like DNA-binding domain superfamily/Winged helix DNA-binding domain"/>
    <property type="match status" value="1"/>
</dbReference>
<dbReference type="SUPFAM" id="SSF53067">
    <property type="entry name" value="Actin-like ATPase domain"/>
    <property type="match status" value="1"/>
</dbReference>
<dbReference type="InterPro" id="IPR043129">
    <property type="entry name" value="ATPase_NBD"/>
</dbReference>
<reference evidence="2 3" key="1">
    <citation type="journal article" date="2014" name="Genome Announc.">
        <title>Complete Genome Sequence of the Extreme Thermophile Dictyoglomus thermophilum H-6-12.</title>
        <authorList>
            <person name="Coil D.A."/>
            <person name="Badger J.H."/>
            <person name="Forberger H.C."/>
            <person name="Riggs F."/>
            <person name="Madupu R."/>
            <person name="Fedorova N."/>
            <person name="Ward N."/>
            <person name="Robb F.T."/>
            <person name="Eisen J.A."/>
        </authorList>
    </citation>
    <scope>NUCLEOTIDE SEQUENCE [LARGE SCALE GENOMIC DNA]</scope>
    <source>
        <strain evidence="3">ATCC 35947 / DSM 3960 / H-6-12</strain>
    </source>
</reference>
<dbReference type="Gene3D" id="3.30.420.40">
    <property type="match status" value="2"/>
</dbReference>
<dbReference type="Proteomes" id="UP000001733">
    <property type="component" value="Chromosome"/>
</dbReference>
<dbReference type="Pfam" id="PF00480">
    <property type="entry name" value="ROK"/>
    <property type="match status" value="1"/>
</dbReference>
<evidence type="ECO:0000313" key="2">
    <source>
        <dbReference type="EMBL" id="ACI19586.1"/>
    </source>
</evidence>
<dbReference type="SUPFAM" id="SSF46785">
    <property type="entry name" value="Winged helix' DNA-binding domain"/>
    <property type="match status" value="1"/>
</dbReference>
<dbReference type="PANTHER" id="PTHR18964:SF149">
    <property type="entry name" value="BIFUNCTIONAL UDP-N-ACETYLGLUCOSAMINE 2-EPIMERASE_N-ACETYLMANNOSAMINE KINASE"/>
    <property type="match status" value="1"/>
</dbReference>
<gene>
    <name evidence="2" type="ordered locus">DICTH_1572</name>
</gene>
<evidence type="ECO:0000313" key="3">
    <source>
        <dbReference type="Proteomes" id="UP000001733"/>
    </source>
</evidence>
<accession>B5YAB7</accession>
<dbReference type="RefSeq" id="WP_012548218.1">
    <property type="nucleotide sequence ID" value="NC_011297.1"/>
</dbReference>
<evidence type="ECO:0000256" key="1">
    <source>
        <dbReference type="ARBA" id="ARBA00006479"/>
    </source>
</evidence>
<dbReference type="InterPro" id="IPR036388">
    <property type="entry name" value="WH-like_DNA-bd_sf"/>
</dbReference>
<dbReference type="EMBL" id="CP001146">
    <property type="protein sequence ID" value="ACI19586.1"/>
    <property type="molecule type" value="Genomic_DNA"/>
</dbReference>
<proteinExistence type="inferred from homology"/>
<dbReference type="STRING" id="309799.DICTH_1572"/>
<dbReference type="eggNOG" id="COG1940">
    <property type="taxonomic scope" value="Bacteria"/>
</dbReference>
<dbReference type="AlphaFoldDB" id="B5YAB7"/>
<dbReference type="OrthoDB" id="9810372at2"/>
<keyword evidence="3" id="KW-1185">Reference proteome</keyword>
<dbReference type="InterPro" id="IPR000600">
    <property type="entry name" value="ROK"/>
</dbReference>
<dbReference type="KEGG" id="dth:DICTH_1572"/>
<dbReference type="PaxDb" id="309799-DICTH_1572"/>
<comment type="similarity">
    <text evidence="1">Belongs to the ROK (NagC/XylR) family.</text>
</comment>
<dbReference type="InterPro" id="IPR036390">
    <property type="entry name" value="WH_DNA-bd_sf"/>
</dbReference>